<evidence type="ECO:0000313" key="2">
    <source>
        <dbReference type="Proteomes" id="UP000027734"/>
    </source>
</evidence>
<gene>
    <name evidence="1" type="ORF">DSW25_06800</name>
</gene>
<sequence length="48" mass="5263">MSKNIKLLATLGAIVVVAACAREQQVEEFVVVDPEPISQEPVYTGKYK</sequence>
<dbReference type="AlphaFoldDB" id="A0A073IK78"/>
<evidence type="ECO:0008006" key="3">
    <source>
        <dbReference type="Google" id="ProtNLM"/>
    </source>
</evidence>
<evidence type="ECO:0000313" key="1">
    <source>
        <dbReference type="EMBL" id="KEJ89916.1"/>
    </source>
</evidence>
<name>A0A073IK78_9RHOB</name>
<accession>A0A073IK78</accession>
<comment type="caution">
    <text evidence="1">The sequence shown here is derived from an EMBL/GenBank/DDBJ whole genome shotgun (WGS) entry which is preliminary data.</text>
</comment>
<dbReference type="EMBL" id="JAMC01000002">
    <property type="protein sequence ID" value="KEJ89916.1"/>
    <property type="molecule type" value="Genomic_DNA"/>
</dbReference>
<dbReference type="PROSITE" id="PS51257">
    <property type="entry name" value="PROKAR_LIPOPROTEIN"/>
    <property type="match status" value="1"/>
</dbReference>
<organism evidence="1 2">
    <name type="scientific">Sulfitobacter donghicola DSW-25 = KCTC 12864 = JCM 14565</name>
    <dbReference type="NCBI Taxonomy" id="1300350"/>
    <lineage>
        <taxon>Bacteria</taxon>
        <taxon>Pseudomonadati</taxon>
        <taxon>Pseudomonadota</taxon>
        <taxon>Alphaproteobacteria</taxon>
        <taxon>Rhodobacterales</taxon>
        <taxon>Roseobacteraceae</taxon>
        <taxon>Sulfitobacter</taxon>
    </lineage>
</organism>
<reference evidence="1 2" key="1">
    <citation type="submission" date="2014-01" db="EMBL/GenBank/DDBJ databases">
        <title>Sulfitobacter donghicola JCM 14565 Genome Sequencing.</title>
        <authorList>
            <person name="Lai Q."/>
            <person name="Hong Z."/>
        </authorList>
    </citation>
    <scope>NUCLEOTIDE SEQUENCE [LARGE SCALE GENOMIC DNA]</scope>
    <source>
        <strain evidence="1 2">JCM 14565</strain>
    </source>
</reference>
<dbReference type="Proteomes" id="UP000027734">
    <property type="component" value="Unassembled WGS sequence"/>
</dbReference>
<dbReference type="RefSeq" id="WP_169736153.1">
    <property type="nucleotide sequence ID" value="NZ_JAMC01000002.1"/>
</dbReference>
<proteinExistence type="predicted"/>
<dbReference type="eggNOG" id="ENOG5033ANI">
    <property type="taxonomic scope" value="Bacteria"/>
</dbReference>
<protein>
    <recommendedName>
        <fullName evidence="3">Lipoprotein</fullName>
    </recommendedName>
</protein>
<keyword evidence="2" id="KW-1185">Reference proteome</keyword>
<dbReference type="STRING" id="1300350.Z948_663"/>